<protein>
    <submittedName>
        <fullName evidence="4">Uncharacterized protein</fullName>
    </submittedName>
</protein>
<comment type="caution">
    <text evidence="4">The sequence shown here is derived from an EMBL/GenBank/DDBJ whole genome shotgun (WGS) entry which is preliminary data.</text>
</comment>
<dbReference type="EMBL" id="SACK01000012">
    <property type="protein sequence ID" value="RVT97242.1"/>
    <property type="molecule type" value="Genomic_DNA"/>
</dbReference>
<organism evidence="4 5">
    <name type="scientific">Mucilaginibacter limnophilus</name>
    <dbReference type="NCBI Taxonomy" id="1932778"/>
    <lineage>
        <taxon>Bacteria</taxon>
        <taxon>Pseudomonadati</taxon>
        <taxon>Bacteroidota</taxon>
        <taxon>Sphingobacteriia</taxon>
        <taxon>Sphingobacteriales</taxon>
        <taxon>Sphingobacteriaceae</taxon>
        <taxon>Mucilaginibacter</taxon>
    </lineage>
</organism>
<keyword evidence="2" id="KW-0472">Membrane</keyword>
<keyword evidence="1" id="KW-0175">Coiled coil</keyword>
<dbReference type="OrthoDB" id="713774at2"/>
<evidence type="ECO:0000256" key="1">
    <source>
        <dbReference type="SAM" id="Coils"/>
    </source>
</evidence>
<evidence type="ECO:0000313" key="5">
    <source>
        <dbReference type="Proteomes" id="UP000282759"/>
    </source>
</evidence>
<keyword evidence="3" id="KW-0732">Signal</keyword>
<dbReference type="Proteomes" id="UP000282759">
    <property type="component" value="Unassembled WGS sequence"/>
</dbReference>
<reference evidence="4 5" key="1">
    <citation type="submission" date="2019-01" db="EMBL/GenBank/DDBJ databases">
        <authorList>
            <person name="Chen W.-M."/>
        </authorList>
    </citation>
    <scope>NUCLEOTIDE SEQUENCE [LARGE SCALE GENOMIC DNA]</scope>
    <source>
        <strain evidence="4 5">YBJ-36</strain>
    </source>
</reference>
<evidence type="ECO:0000256" key="3">
    <source>
        <dbReference type="SAM" id="SignalP"/>
    </source>
</evidence>
<accession>A0A437MHY0</accession>
<proteinExistence type="predicted"/>
<sequence length="175" mass="20387">MFKKLSVLLLVLIMTQPALAQRDADSLAYELQRKKINSLLNQRRAKFGQYDVSLTKHTGIFGLQTKKDIRRSNDILMDIVQTDNNIFKELKILLDYRTSLQERAQAQTVERENDRMSFINTINRLRRQQEELQTKLKEQEKASAHTERNYTIAIAVILVLSVTFILLAIKRKAKP</sequence>
<gene>
    <name evidence="4" type="ORF">EOD41_18940</name>
</gene>
<dbReference type="AlphaFoldDB" id="A0A437MHY0"/>
<keyword evidence="2" id="KW-0812">Transmembrane</keyword>
<keyword evidence="5" id="KW-1185">Reference proteome</keyword>
<feature type="signal peptide" evidence="3">
    <location>
        <begin position="1"/>
        <end position="20"/>
    </location>
</feature>
<name>A0A437MHY0_9SPHI</name>
<feature type="transmembrane region" description="Helical" evidence="2">
    <location>
        <begin position="150"/>
        <end position="169"/>
    </location>
</feature>
<evidence type="ECO:0000256" key="2">
    <source>
        <dbReference type="SAM" id="Phobius"/>
    </source>
</evidence>
<feature type="coiled-coil region" evidence="1">
    <location>
        <begin position="115"/>
        <end position="149"/>
    </location>
</feature>
<keyword evidence="2" id="KW-1133">Transmembrane helix</keyword>
<feature type="chain" id="PRO_5019391487" evidence="3">
    <location>
        <begin position="21"/>
        <end position="175"/>
    </location>
</feature>
<evidence type="ECO:0000313" key="4">
    <source>
        <dbReference type="EMBL" id="RVT97242.1"/>
    </source>
</evidence>
<dbReference type="RefSeq" id="WP_127707910.1">
    <property type="nucleotide sequence ID" value="NZ_SACK01000012.1"/>
</dbReference>